<evidence type="ECO:0000256" key="1">
    <source>
        <dbReference type="SAM" id="MobiDB-lite"/>
    </source>
</evidence>
<keyword evidence="2" id="KW-0812">Transmembrane</keyword>
<dbReference type="Proteomes" id="UP000287651">
    <property type="component" value="Unassembled WGS sequence"/>
</dbReference>
<organism evidence="3 4">
    <name type="scientific">Ensete ventricosum</name>
    <name type="common">Abyssinian banana</name>
    <name type="synonym">Musa ensete</name>
    <dbReference type="NCBI Taxonomy" id="4639"/>
    <lineage>
        <taxon>Eukaryota</taxon>
        <taxon>Viridiplantae</taxon>
        <taxon>Streptophyta</taxon>
        <taxon>Embryophyta</taxon>
        <taxon>Tracheophyta</taxon>
        <taxon>Spermatophyta</taxon>
        <taxon>Magnoliopsida</taxon>
        <taxon>Liliopsida</taxon>
        <taxon>Zingiberales</taxon>
        <taxon>Musaceae</taxon>
        <taxon>Ensete</taxon>
    </lineage>
</organism>
<feature type="compositionally biased region" description="Basic and acidic residues" evidence="1">
    <location>
        <begin position="1"/>
        <end position="20"/>
    </location>
</feature>
<feature type="region of interest" description="Disordered" evidence="1">
    <location>
        <begin position="1"/>
        <end position="21"/>
    </location>
</feature>
<reference evidence="3 4" key="1">
    <citation type="journal article" date="2014" name="Agronomy (Basel)">
        <title>A Draft Genome Sequence for Ensete ventricosum, the Drought-Tolerant Tree Against Hunger.</title>
        <authorList>
            <person name="Harrison J."/>
            <person name="Moore K.A."/>
            <person name="Paszkiewicz K."/>
            <person name="Jones T."/>
            <person name="Grant M."/>
            <person name="Ambacheew D."/>
            <person name="Muzemil S."/>
            <person name="Studholme D.J."/>
        </authorList>
    </citation>
    <scope>NUCLEOTIDE SEQUENCE [LARGE SCALE GENOMIC DNA]</scope>
</reference>
<keyword evidence="2" id="KW-0472">Membrane</keyword>
<keyword evidence="2" id="KW-1133">Transmembrane helix</keyword>
<evidence type="ECO:0000313" key="3">
    <source>
        <dbReference type="EMBL" id="RRT43484.1"/>
    </source>
</evidence>
<gene>
    <name evidence="3" type="ORF">B296_00056387</name>
</gene>
<evidence type="ECO:0000313" key="4">
    <source>
        <dbReference type="Proteomes" id="UP000287651"/>
    </source>
</evidence>
<dbReference type="EMBL" id="AMZH03017109">
    <property type="protein sequence ID" value="RRT43484.1"/>
    <property type="molecule type" value="Genomic_DNA"/>
</dbReference>
<protein>
    <submittedName>
        <fullName evidence="3">Uncharacterized protein</fullName>
    </submittedName>
</protein>
<dbReference type="AlphaFoldDB" id="A0A426XVM4"/>
<feature type="transmembrane region" description="Helical" evidence="2">
    <location>
        <begin position="201"/>
        <end position="221"/>
    </location>
</feature>
<proteinExistence type="predicted"/>
<name>A0A426XVM4_ENSVE</name>
<evidence type="ECO:0000256" key="2">
    <source>
        <dbReference type="SAM" id="Phobius"/>
    </source>
</evidence>
<sequence>MDRESALEKRSKSKGKEPAKEVVGVQCHPVVMKDLYDMGGRAGEDRYFTARILDISIPKAGTLMEAQWVELLVPAQFWSEELVAAAYARGALHPIINLHFATALADWVHDIGRVINMQAERIIALRSEVLDWKFDVGLEAVTTTEKWAIDFEAKVDHSRAKVKYPDLIVKENPFANYLEDANVEMENNQPFDASSLPRTELLYFCFICWVTTLIVFGYPTML</sequence>
<accession>A0A426XVM4</accession>
<comment type="caution">
    <text evidence="3">The sequence shown here is derived from an EMBL/GenBank/DDBJ whole genome shotgun (WGS) entry which is preliminary data.</text>
</comment>